<dbReference type="GO" id="GO:0003824">
    <property type="term" value="F:catalytic activity"/>
    <property type="evidence" value="ECO:0007669"/>
    <property type="project" value="InterPro"/>
</dbReference>
<accession>A0AAU8T9F7</accession>
<dbReference type="Gene3D" id="3.40.50.10540">
    <property type="entry name" value="Crotonobetainyl-coa:carnitine coa-transferase, domain 1"/>
    <property type="match status" value="1"/>
</dbReference>
<sequence>MEALTLSGIKIVNFGLNLPGPMLAARLMKKGASVQHVEPPAGDPTRMMFRSADGTPLLYALLHDGSETIAVDLRNEVQRRVALAKCEEADVIIDSFLPGTLRKLGIDEEDLRGRNPGLVYCSIVGFDGGAGSAEVPGHDINFLAASGVADALGLSPGHPLPRFPIGDIAGGVLAAETEVLAALYARSGTGLGRKIAISIVDVLEDLNVMAKAGSQTPADRFGAFLSGCFPCYRLYECAGNSTVALGALEPKFWERFCLLIGYPELKQHQFVALDSDVQCHQTIESVLRGKSASVWEAASLAAPCCLNEVKKVLY</sequence>
<dbReference type="InterPro" id="IPR050509">
    <property type="entry name" value="CoA-transferase_III"/>
</dbReference>
<proteinExistence type="predicted"/>
<gene>
    <name evidence="1" type="ORF">OI25_3014</name>
</gene>
<dbReference type="AlphaFoldDB" id="A0AAU8T9F7"/>
<dbReference type="Gene3D" id="3.30.1540.10">
    <property type="entry name" value="formyl-coa transferase, domain 3"/>
    <property type="match status" value="1"/>
</dbReference>
<reference evidence="1 2" key="1">
    <citation type="journal article" date="2015" name="Genome Announc.">
        <title>Complete genome sequences for 59 burkholderia isolates, both pathogenic and near neighbor.</title>
        <authorList>
            <person name="Johnson S.L."/>
            <person name="Bishop-Lilly K.A."/>
            <person name="Ladner J.T."/>
            <person name="Daligault H.E."/>
            <person name="Davenport K.W."/>
            <person name="Jaissle J."/>
            <person name="Frey K.G."/>
            <person name="Koroleva G.I."/>
            <person name="Bruce D.C."/>
            <person name="Coyne S.R."/>
            <person name="Broomall S.M."/>
            <person name="Li P.E."/>
            <person name="Teshima H."/>
            <person name="Gibbons H.S."/>
            <person name="Palacios G.F."/>
            <person name="Rosenzweig C.N."/>
            <person name="Redden C.L."/>
            <person name="Xu Y."/>
            <person name="Minogue T.D."/>
            <person name="Chain P.S."/>
        </authorList>
    </citation>
    <scope>NUCLEOTIDE SEQUENCE [LARGE SCALE GENOMIC DNA]</scope>
    <source>
        <strain evidence="1 2">ATCC BAA-463</strain>
    </source>
</reference>
<dbReference type="InterPro" id="IPR044855">
    <property type="entry name" value="CoA-Trfase_III_dom3_sf"/>
</dbReference>
<dbReference type="PANTHER" id="PTHR48228">
    <property type="entry name" value="SUCCINYL-COA--D-CITRAMALATE COA-TRANSFERASE"/>
    <property type="match status" value="1"/>
</dbReference>
<organism evidence="1 2">
    <name type="scientific">Paraburkholderia fungorum</name>
    <dbReference type="NCBI Taxonomy" id="134537"/>
    <lineage>
        <taxon>Bacteria</taxon>
        <taxon>Pseudomonadati</taxon>
        <taxon>Pseudomonadota</taxon>
        <taxon>Betaproteobacteria</taxon>
        <taxon>Burkholderiales</taxon>
        <taxon>Burkholderiaceae</taxon>
        <taxon>Paraburkholderia</taxon>
    </lineage>
</organism>
<dbReference type="InterPro" id="IPR023606">
    <property type="entry name" value="CoA-Trfase_III_dom_1_sf"/>
</dbReference>
<dbReference type="SUPFAM" id="SSF89796">
    <property type="entry name" value="CoA-transferase family III (CaiB/BaiF)"/>
    <property type="match status" value="1"/>
</dbReference>
<evidence type="ECO:0000313" key="2">
    <source>
        <dbReference type="Proteomes" id="UP000032614"/>
    </source>
</evidence>
<name>A0AAU8T9F7_9BURK</name>
<evidence type="ECO:0000313" key="1">
    <source>
        <dbReference type="EMBL" id="AJZ60549.1"/>
    </source>
</evidence>
<protein>
    <submittedName>
        <fullName evidence="1">CoA-transferase III family protein</fullName>
    </submittedName>
</protein>
<dbReference type="EMBL" id="CP010026">
    <property type="protein sequence ID" value="AJZ60549.1"/>
    <property type="molecule type" value="Genomic_DNA"/>
</dbReference>
<dbReference type="PANTHER" id="PTHR48228:SF5">
    <property type="entry name" value="ALPHA-METHYLACYL-COA RACEMASE"/>
    <property type="match status" value="1"/>
</dbReference>
<dbReference type="KEGG" id="bfn:OI25_3014"/>
<dbReference type="Proteomes" id="UP000032614">
    <property type="component" value="Chromosome 1"/>
</dbReference>
<dbReference type="InterPro" id="IPR003673">
    <property type="entry name" value="CoA-Trfase_fam_III"/>
</dbReference>
<dbReference type="Pfam" id="PF02515">
    <property type="entry name" value="CoA_transf_3"/>
    <property type="match status" value="1"/>
</dbReference>